<keyword evidence="2" id="KW-1185">Reference proteome</keyword>
<protein>
    <submittedName>
        <fullName evidence="1">Uncharacterized protein</fullName>
    </submittedName>
</protein>
<dbReference type="Proteomes" id="UP000248544">
    <property type="component" value="Unassembled WGS sequence"/>
</dbReference>
<organism evidence="1 2">
    <name type="scientific">Spongiactinospora gelatinilytica</name>
    <dbReference type="NCBI Taxonomy" id="2666298"/>
    <lineage>
        <taxon>Bacteria</taxon>
        <taxon>Bacillati</taxon>
        <taxon>Actinomycetota</taxon>
        <taxon>Actinomycetes</taxon>
        <taxon>Streptosporangiales</taxon>
        <taxon>Streptosporangiaceae</taxon>
        <taxon>Spongiactinospora</taxon>
    </lineage>
</organism>
<gene>
    <name evidence="1" type="ORF">C1I98_17615</name>
</gene>
<sequence>MYQSCAHLRPLSETLLLVWEVREPGHHVSGVTDDPASALVNLVQELRACLGEANAIMRPARLHPSGRPEYAYGPILIHLHRDPATGKVKHL</sequence>
<evidence type="ECO:0000313" key="2">
    <source>
        <dbReference type="Proteomes" id="UP000248544"/>
    </source>
</evidence>
<dbReference type="RefSeq" id="WP_111168546.1">
    <property type="nucleotide sequence ID" value="NZ_POUA01000128.1"/>
</dbReference>
<evidence type="ECO:0000313" key="1">
    <source>
        <dbReference type="EMBL" id="PZG44151.1"/>
    </source>
</evidence>
<name>A0A2W2G769_9ACTN</name>
<proteinExistence type="predicted"/>
<reference evidence="1 2" key="1">
    <citation type="submission" date="2018-01" db="EMBL/GenBank/DDBJ databases">
        <title>Draft genome sequence of Sphaerisporangium sp. 7K107.</title>
        <authorList>
            <person name="Sahin N."/>
            <person name="Saygin H."/>
            <person name="Ay H."/>
        </authorList>
    </citation>
    <scope>NUCLEOTIDE SEQUENCE [LARGE SCALE GENOMIC DNA]</scope>
    <source>
        <strain evidence="1 2">7K107</strain>
    </source>
</reference>
<dbReference type="EMBL" id="POUA01000128">
    <property type="protein sequence ID" value="PZG44151.1"/>
    <property type="molecule type" value="Genomic_DNA"/>
</dbReference>
<accession>A0A2W2G769</accession>
<dbReference type="AlphaFoldDB" id="A0A2W2G769"/>
<comment type="caution">
    <text evidence="1">The sequence shown here is derived from an EMBL/GenBank/DDBJ whole genome shotgun (WGS) entry which is preliminary data.</text>
</comment>